<evidence type="ECO:0000256" key="1">
    <source>
        <dbReference type="SAM" id="MobiDB-lite"/>
    </source>
</evidence>
<sequence>MRALILALATSISALALTPTAAHAWGHTAHAVIDRAAIDAIPDDGPVFLRRYVDYIAASASLPDNWRGNSENFSKMEEDPNHGWFREQFSFVKPIPRSRHEFVLALYKHYETIKDSDPATAARTNVRWTGTLPYAAIEAYDRLVVCMRQVRKAAAEGGDASIPEQHCAFQVIRLGHYIGDGAQPLHDTIHADGWLSDNPKGYTRERSIHGRFEGKFVDGMKLTTADIAPRIGAPGRRTGDMFDAVLAFLDEAGGKMESVYALEKRDGFTNFADKDVRALVYERATAGATMLRDMLCRAWAESASPPAPVEPSPLDFANPRFNPETGSAPD</sequence>
<feature type="signal peptide" evidence="2">
    <location>
        <begin position="1"/>
        <end position="24"/>
    </location>
</feature>
<dbReference type="AlphaFoldDB" id="A0A239C7G9"/>
<dbReference type="InterPro" id="IPR008947">
    <property type="entry name" value="PLipase_C/P1_nuclease_dom_sf"/>
</dbReference>
<gene>
    <name evidence="3" type="ORF">SAMN06295912_10237</name>
</gene>
<evidence type="ECO:0000313" key="4">
    <source>
        <dbReference type="Proteomes" id="UP000198281"/>
    </source>
</evidence>
<dbReference type="Gene3D" id="1.10.575.10">
    <property type="entry name" value="P1 Nuclease"/>
    <property type="match status" value="1"/>
</dbReference>
<feature type="region of interest" description="Disordered" evidence="1">
    <location>
        <begin position="302"/>
        <end position="330"/>
    </location>
</feature>
<keyword evidence="2" id="KW-0732">Signal</keyword>
<name>A0A239C7G9_9SPHN</name>
<protein>
    <recommendedName>
        <fullName evidence="5">S1/P1 Nuclease</fullName>
    </recommendedName>
</protein>
<dbReference type="EMBL" id="FZOS01000002">
    <property type="protein sequence ID" value="SNS15842.1"/>
    <property type="molecule type" value="Genomic_DNA"/>
</dbReference>
<feature type="chain" id="PRO_5013325928" description="S1/P1 Nuclease" evidence="2">
    <location>
        <begin position="25"/>
        <end position="330"/>
    </location>
</feature>
<dbReference type="SUPFAM" id="SSF48537">
    <property type="entry name" value="Phospholipase C/P1 nuclease"/>
    <property type="match status" value="1"/>
</dbReference>
<evidence type="ECO:0000313" key="3">
    <source>
        <dbReference type="EMBL" id="SNS15842.1"/>
    </source>
</evidence>
<dbReference type="Proteomes" id="UP000198281">
    <property type="component" value="Unassembled WGS sequence"/>
</dbReference>
<accession>A0A239C7G9</accession>
<reference evidence="4" key="1">
    <citation type="submission" date="2017-06" db="EMBL/GenBank/DDBJ databases">
        <authorList>
            <person name="Varghese N."/>
            <person name="Submissions S."/>
        </authorList>
    </citation>
    <scope>NUCLEOTIDE SEQUENCE [LARGE SCALE GENOMIC DNA]</scope>
    <source>
        <strain evidence="4">LNB2</strain>
    </source>
</reference>
<organism evidence="3 4">
    <name type="scientific">Edaphosphingomonas laterariae</name>
    <dbReference type="NCBI Taxonomy" id="861865"/>
    <lineage>
        <taxon>Bacteria</taxon>
        <taxon>Pseudomonadati</taxon>
        <taxon>Pseudomonadota</taxon>
        <taxon>Alphaproteobacteria</taxon>
        <taxon>Sphingomonadales</taxon>
        <taxon>Rhizorhabdaceae</taxon>
        <taxon>Edaphosphingomonas</taxon>
    </lineage>
</organism>
<dbReference type="GO" id="GO:0016788">
    <property type="term" value="F:hydrolase activity, acting on ester bonds"/>
    <property type="evidence" value="ECO:0007669"/>
    <property type="project" value="InterPro"/>
</dbReference>
<proteinExistence type="predicted"/>
<keyword evidence="4" id="KW-1185">Reference proteome</keyword>
<evidence type="ECO:0000256" key="2">
    <source>
        <dbReference type="SAM" id="SignalP"/>
    </source>
</evidence>
<evidence type="ECO:0008006" key="5">
    <source>
        <dbReference type="Google" id="ProtNLM"/>
    </source>
</evidence>